<sequence length="70" mass="7655">MLKVALSAKVTVEFAEESLWPAKVHFTFARPNEQNAEHTQVTPCQATEKASKKAPSTNGAFLIHSGRKST</sequence>
<reference evidence="2 3" key="1">
    <citation type="submission" date="2019-11" db="EMBL/GenBank/DDBJ databases">
        <authorList>
            <person name="Li J."/>
        </authorList>
    </citation>
    <scope>NUCLEOTIDE SEQUENCE [LARGE SCALE GENOMIC DNA]</scope>
    <source>
        <strain evidence="2 3">J4</strain>
    </source>
</reference>
<dbReference type="Proteomes" id="UP000480185">
    <property type="component" value="Unassembled WGS sequence"/>
</dbReference>
<evidence type="ECO:0000313" key="2">
    <source>
        <dbReference type="EMBL" id="MRG85724.1"/>
    </source>
</evidence>
<dbReference type="AlphaFoldDB" id="A0A6G1X437"/>
<name>A0A6G1X437_9BACI</name>
<accession>A0A6G1X437</accession>
<feature type="region of interest" description="Disordered" evidence="1">
    <location>
        <begin position="47"/>
        <end position="70"/>
    </location>
</feature>
<gene>
    <name evidence="2" type="ORF">GH754_05165</name>
</gene>
<protein>
    <submittedName>
        <fullName evidence="2">Uncharacterized protein</fullName>
    </submittedName>
</protein>
<organism evidence="2 3">
    <name type="scientific">Salinibacillus xinjiangensis</name>
    <dbReference type="NCBI Taxonomy" id="1229268"/>
    <lineage>
        <taxon>Bacteria</taxon>
        <taxon>Bacillati</taxon>
        <taxon>Bacillota</taxon>
        <taxon>Bacilli</taxon>
        <taxon>Bacillales</taxon>
        <taxon>Bacillaceae</taxon>
        <taxon>Salinibacillus</taxon>
    </lineage>
</organism>
<evidence type="ECO:0000256" key="1">
    <source>
        <dbReference type="SAM" id="MobiDB-lite"/>
    </source>
</evidence>
<dbReference type="EMBL" id="WJNH01000002">
    <property type="protein sequence ID" value="MRG85724.1"/>
    <property type="molecule type" value="Genomic_DNA"/>
</dbReference>
<proteinExistence type="predicted"/>
<comment type="caution">
    <text evidence="2">The sequence shown here is derived from an EMBL/GenBank/DDBJ whole genome shotgun (WGS) entry which is preliminary data.</text>
</comment>
<evidence type="ECO:0000313" key="3">
    <source>
        <dbReference type="Proteomes" id="UP000480185"/>
    </source>
</evidence>
<keyword evidence="3" id="KW-1185">Reference proteome</keyword>